<evidence type="ECO:0000313" key="3">
    <source>
        <dbReference type="Proteomes" id="UP001220256"/>
    </source>
</evidence>
<comment type="caution">
    <text evidence="2">The sequence shown here is derived from an EMBL/GenBank/DDBJ whole genome shotgun (WGS) entry which is preliminary data.</text>
</comment>
<dbReference type="Proteomes" id="UP001220256">
    <property type="component" value="Unassembled WGS sequence"/>
</dbReference>
<reference evidence="2 3" key="1">
    <citation type="journal article" date="2023" name="IMA Fungus">
        <title>Comparative genomic study of the Penicillium genus elucidates a diverse pangenome and 15 lateral gene transfer events.</title>
        <authorList>
            <person name="Petersen C."/>
            <person name="Sorensen T."/>
            <person name="Nielsen M.R."/>
            <person name="Sondergaard T.E."/>
            <person name="Sorensen J.L."/>
            <person name="Fitzpatrick D.A."/>
            <person name="Frisvad J.C."/>
            <person name="Nielsen K.L."/>
        </authorList>
    </citation>
    <scope>NUCLEOTIDE SEQUENCE [LARGE SCALE GENOMIC DNA]</scope>
    <source>
        <strain evidence="2 3">IBT 3361</strain>
    </source>
</reference>
<accession>A0ABQ8W954</accession>
<dbReference type="EMBL" id="JAPVEB010000007">
    <property type="protein sequence ID" value="KAJ5260701.1"/>
    <property type="molecule type" value="Genomic_DNA"/>
</dbReference>
<name>A0ABQ8W954_PENCH</name>
<gene>
    <name evidence="2" type="ORF">N7505_009051</name>
</gene>
<feature type="region of interest" description="Disordered" evidence="1">
    <location>
        <begin position="1"/>
        <end position="64"/>
    </location>
</feature>
<evidence type="ECO:0000313" key="2">
    <source>
        <dbReference type="EMBL" id="KAJ5260701.1"/>
    </source>
</evidence>
<organism evidence="2 3">
    <name type="scientific">Penicillium chrysogenum</name>
    <name type="common">Penicillium notatum</name>
    <dbReference type="NCBI Taxonomy" id="5076"/>
    <lineage>
        <taxon>Eukaryota</taxon>
        <taxon>Fungi</taxon>
        <taxon>Dikarya</taxon>
        <taxon>Ascomycota</taxon>
        <taxon>Pezizomycotina</taxon>
        <taxon>Eurotiomycetes</taxon>
        <taxon>Eurotiomycetidae</taxon>
        <taxon>Eurotiales</taxon>
        <taxon>Aspergillaceae</taxon>
        <taxon>Penicillium</taxon>
        <taxon>Penicillium chrysogenum species complex</taxon>
    </lineage>
</organism>
<evidence type="ECO:0000256" key="1">
    <source>
        <dbReference type="SAM" id="MobiDB-lite"/>
    </source>
</evidence>
<sequence>MADIDSGNERDTNPHPLDVIADPLNPIPIPRIPAPRISIPSVNNPIRFTNNDDNSDNEDKKPSY</sequence>
<proteinExistence type="predicted"/>
<keyword evidence="3" id="KW-1185">Reference proteome</keyword>
<protein>
    <submittedName>
        <fullName evidence="2">Uncharacterized protein</fullName>
    </submittedName>
</protein>